<feature type="transmembrane region" description="Helical" evidence="1">
    <location>
        <begin position="100"/>
        <end position="120"/>
    </location>
</feature>
<feature type="transmembrane region" description="Helical" evidence="1">
    <location>
        <begin position="75"/>
        <end position="94"/>
    </location>
</feature>
<keyword evidence="1" id="KW-0812">Transmembrane</keyword>
<feature type="transmembrane region" description="Helical" evidence="1">
    <location>
        <begin position="45"/>
        <end position="63"/>
    </location>
</feature>
<accession>A0A9N9JRY5</accession>
<evidence type="ECO:0000313" key="2">
    <source>
        <dbReference type="EMBL" id="CAG8793284.1"/>
    </source>
</evidence>
<keyword evidence="3" id="KW-1185">Reference proteome</keyword>
<evidence type="ECO:0000256" key="1">
    <source>
        <dbReference type="SAM" id="Phobius"/>
    </source>
</evidence>
<dbReference type="Proteomes" id="UP000789342">
    <property type="component" value="Unassembled WGS sequence"/>
</dbReference>
<proteinExistence type="predicted"/>
<keyword evidence="1" id="KW-0472">Membrane</keyword>
<sequence>MAADVGGNRRLFAISVPLGALMISPLAFVQYLVYTTNYAGSINSAIILFGGLGIGLMIFDYFVGHSVSIQASTISHVSTGWPLSIASVIIWGLIWFHGEFSILDIIFCVIMFVGIYNLILSDAHYAAETQFPSPGIS</sequence>
<dbReference type="EMBL" id="CAJVPV010063789">
    <property type="protein sequence ID" value="CAG8793284.1"/>
    <property type="molecule type" value="Genomic_DNA"/>
</dbReference>
<evidence type="ECO:0000313" key="3">
    <source>
        <dbReference type="Proteomes" id="UP000789342"/>
    </source>
</evidence>
<feature type="non-terminal residue" evidence="2">
    <location>
        <position position="1"/>
    </location>
</feature>
<comment type="caution">
    <text evidence="2">The sequence shown here is derived from an EMBL/GenBank/DDBJ whole genome shotgun (WGS) entry which is preliminary data.</text>
</comment>
<feature type="transmembrane region" description="Helical" evidence="1">
    <location>
        <begin position="12"/>
        <end position="33"/>
    </location>
</feature>
<reference evidence="2" key="1">
    <citation type="submission" date="2021-06" db="EMBL/GenBank/DDBJ databases">
        <authorList>
            <person name="Kallberg Y."/>
            <person name="Tangrot J."/>
            <person name="Rosling A."/>
        </authorList>
    </citation>
    <scope>NUCLEOTIDE SEQUENCE</scope>
    <source>
        <strain evidence="2">CL551</strain>
    </source>
</reference>
<name>A0A9N9JRY5_9GLOM</name>
<dbReference type="OrthoDB" id="78669at2759"/>
<organism evidence="2 3">
    <name type="scientific">Acaulospora morrowiae</name>
    <dbReference type="NCBI Taxonomy" id="94023"/>
    <lineage>
        <taxon>Eukaryota</taxon>
        <taxon>Fungi</taxon>
        <taxon>Fungi incertae sedis</taxon>
        <taxon>Mucoromycota</taxon>
        <taxon>Glomeromycotina</taxon>
        <taxon>Glomeromycetes</taxon>
        <taxon>Diversisporales</taxon>
        <taxon>Acaulosporaceae</taxon>
        <taxon>Acaulospora</taxon>
    </lineage>
</organism>
<gene>
    <name evidence="2" type="ORF">AMORRO_LOCUS18330</name>
</gene>
<keyword evidence="1" id="KW-1133">Transmembrane helix</keyword>
<protein>
    <submittedName>
        <fullName evidence="2">9607_t:CDS:1</fullName>
    </submittedName>
</protein>
<dbReference type="AlphaFoldDB" id="A0A9N9JRY5"/>